<evidence type="ECO:0000313" key="1">
    <source>
        <dbReference type="EMBL" id="OWY32118.1"/>
    </source>
</evidence>
<protein>
    <submittedName>
        <fullName evidence="1">Uncharacterized protein</fullName>
    </submittedName>
</protein>
<name>A0A225SMC0_9BURK</name>
<dbReference type="EMBL" id="NJGV01000029">
    <property type="protein sequence ID" value="OWY32118.1"/>
    <property type="molecule type" value="Genomic_DNA"/>
</dbReference>
<dbReference type="RefSeq" id="WP_088757290.1">
    <property type="nucleotide sequence ID" value="NZ_NJGV01000029.1"/>
</dbReference>
<accession>A0A225SMC0</accession>
<organism evidence="1 2">
    <name type="scientific">Herbaspirillum aquaticum</name>
    <dbReference type="NCBI Taxonomy" id="568783"/>
    <lineage>
        <taxon>Bacteria</taxon>
        <taxon>Pseudomonadati</taxon>
        <taxon>Pseudomonadota</taxon>
        <taxon>Betaproteobacteria</taxon>
        <taxon>Burkholderiales</taxon>
        <taxon>Oxalobacteraceae</taxon>
        <taxon>Herbaspirillum</taxon>
    </lineage>
</organism>
<keyword evidence="2" id="KW-1185">Reference proteome</keyword>
<evidence type="ECO:0000313" key="2">
    <source>
        <dbReference type="Proteomes" id="UP000214747"/>
    </source>
</evidence>
<dbReference type="Proteomes" id="UP000214747">
    <property type="component" value="Unassembled WGS sequence"/>
</dbReference>
<sequence length="64" mass="7070">MLPSFLFAFFGLAARAVRQDIRGGSGLFNASMEEEIDQHQQKRRNAAQPCQEILAHDVLLVGIG</sequence>
<reference evidence="1 2" key="1">
    <citation type="journal article" date="2010" name="Int. J. Syst. Evol. Microbiol.">
        <title>Reclassification of Herbaspirillum putei as a later heterotypic synonym of Herbaspirillum huttiense, with the description of H. huttiense subsp. huttiense subsp. nov. and H. huttiense subsp. putei subsp. nov., comb. nov., and description of Herbaspirillum aquaticum sp. nov.</title>
        <authorList>
            <person name="Dobritsa A.P."/>
            <person name="Reddy M.C."/>
            <person name="Samadpour M."/>
        </authorList>
    </citation>
    <scope>NUCLEOTIDE SEQUENCE [LARGE SCALE GENOMIC DNA]</scope>
    <source>
        <strain evidence="1 2">IEH 4430</strain>
    </source>
</reference>
<dbReference type="AlphaFoldDB" id="A0A225SMC0"/>
<proteinExistence type="predicted"/>
<comment type="caution">
    <text evidence="1">The sequence shown here is derived from an EMBL/GenBank/DDBJ whole genome shotgun (WGS) entry which is preliminary data.</text>
</comment>
<gene>
    <name evidence="1" type="ORF">CEJ45_22560</name>
</gene>